<dbReference type="EC" id="2.7.6.1" evidence="1"/>
<gene>
    <name evidence="1" type="ORF">FHS57_004621</name>
</gene>
<dbReference type="EMBL" id="JACIBY010000011">
    <property type="protein sequence ID" value="MBB3840601.1"/>
    <property type="molecule type" value="Genomic_DNA"/>
</dbReference>
<name>A0A7W6ESK9_9BACT</name>
<organism evidence="1 2">
    <name type="scientific">Runella defluvii</name>
    <dbReference type="NCBI Taxonomy" id="370973"/>
    <lineage>
        <taxon>Bacteria</taxon>
        <taxon>Pseudomonadati</taxon>
        <taxon>Bacteroidota</taxon>
        <taxon>Cytophagia</taxon>
        <taxon>Cytophagales</taxon>
        <taxon>Spirosomataceae</taxon>
        <taxon>Runella</taxon>
    </lineage>
</organism>
<dbReference type="GO" id="GO:0002189">
    <property type="term" value="C:ribose phosphate diphosphokinase complex"/>
    <property type="evidence" value="ECO:0007669"/>
    <property type="project" value="TreeGrafter"/>
</dbReference>
<dbReference type="GO" id="GO:0000287">
    <property type="term" value="F:magnesium ion binding"/>
    <property type="evidence" value="ECO:0007669"/>
    <property type="project" value="InterPro"/>
</dbReference>
<dbReference type="Gene3D" id="3.40.50.2020">
    <property type="match status" value="2"/>
</dbReference>
<dbReference type="Proteomes" id="UP000541352">
    <property type="component" value="Unassembled WGS sequence"/>
</dbReference>
<dbReference type="InterPro" id="IPR000836">
    <property type="entry name" value="PRTase_dom"/>
</dbReference>
<dbReference type="AlphaFoldDB" id="A0A7W6ESK9"/>
<sequence length="278" mass="30341">MNLNLITPQKSEIAFKSFTFPDGQPHLQLEVLPANTKHVHILTRLSTMNDVFLCLAAKNALDYAGVETVDVTISYLMAARMDRVMTEGEPFSLKIVADMLNAGQFRKVRIFDPHSDVATALVHRSVAISNVTLVKKAMEAFPNLTNTDGYYLVSPDSGALKKVYKIAASIGAERVAECIKFRDVKTGQLSGFKTFEEDFGQRPCFIIDDICDGGGTFAGLAALLKSRNAGKVLLVVSHGIFSRGFDIAGIDGIVSTNSFKEFTETPPSVRIFPVESVL</sequence>
<reference evidence="1 2" key="1">
    <citation type="submission" date="2020-08" db="EMBL/GenBank/DDBJ databases">
        <title>Genomic Encyclopedia of Type Strains, Phase IV (KMG-IV): sequencing the most valuable type-strain genomes for metagenomic binning, comparative biology and taxonomic classification.</title>
        <authorList>
            <person name="Goeker M."/>
        </authorList>
    </citation>
    <scope>NUCLEOTIDE SEQUENCE [LARGE SCALE GENOMIC DNA]</scope>
    <source>
        <strain evidence="1 2">DSM 17976</strain>
    </source>
</reference>
<proteinExistence type="predicted"/>
<dbReference type="CDD" id="cd06223">
    <property type="entry name" value="PRTases_typeI"/>
    <property type="match status" value="1"/>
</dbReference>
<evidence type="ECO:0000313" key="1">
    <source>
        <dbReference type="EMBL" id="MBB3840601.1"/>
    </source>
</evidence>
<dbReference type="GO" id="GO:0005737">
    <property type="term" value="C:cytoplasm"/>
    <property type="evidence" value="ECO:0007669"/>
    <property type="project" value="TreeGrafter"/>
</dbReference>
<dbReference type="InterPro" id="IPR029057">
    <property type="entry name" value="PRTase-like"/>
</dbReference>
<keyword evidence="1" id="KW-0418">Kinase</keyword>
<dbReference type="InterPro" id="IPR005946">
    <property type="entry name" value="Rib-P_diPkinase"/>
</dbReference>
<dbReference type="PANTHER" id="PTHR10210">
    <property type="entry name" value="RIBOSE-PHOSPHATE DIPHOSPHOKINASE FAMILY MEMBER"/>
    <property type="match status" value="1"/>
</dbReference>
<dbReference type="SUPFAM" id="SSF53271">
    <property type="entry name" value="PRTase-like"/>
    <property type="match status" value="2"/>
</dbReference>
<dbReference type="GO" id="GO:0016301">
    <property type="term" value="F:kinase activity"/>
    <property type="evidence" value="ECO:0007669"/>
    <property type="project" value="UniProtKB-KW"/>
</dbReference>
<dbReference type="GO" id="GO:0004749">
    <property type="term" value="F:ribose phosphate diphosphokinase activity"/>
    <property type="evidence" value="ECO:0007669"/>
    <property type="project" value="UniProtKB-EC"/>
</dbReference>
<keyword evidence="1" id="KW-0808">Transferase</keyword>
<protein>
    <submittedName>
        <fullName evidence="1">Ribose-phosphate pyrophosphokinase</fullName>
        <ecNumber evidence="1">2.7.6.1</ecNumber>
    </submittedName>
</protein>
<dbReference type="SMART" id="SM01400">
    <property type="entry name" value="Pribosyltran_N"/>
    <property type="match status" value="1"/>
</dbReference>
<accession>A0A7W6ESK9</accession>
<evidence type="ECO:0000313" key="2">
    <source>
        <dbReference type="Proteomes" id="UP000541352"/>
    </source>
</evidence>
<dbReference type="GO" id="GO:0006015">
    <property type="term" value="P:5-phosphoribose 1-diphosphate biosynthetic process"/>
    <property type="evidence" value="ECO:0007669"/>
    <property type="project" value="TreeGrafter"/>
</dbReference>
<keyword evidence="2" id="KW-1185">Reference proteome</keyword>
<dbReference type="PANTHER" id="PTHR10210:SF41">
    <property type="entry name" value="RIBOSE-PHOSPHATE PYROPHOSPHOKINASE 1, CHLOROPLASTIC"/>
    <property type="match status" value="1"/>
</dbReference>
<comment type="caution">
    <text evidence="1">The sequence shown here is derived from an EMBL/GenBank/DDBJ whole genome shotgun (WGS) entry which is preliminary data.</text>
</comment>
<dbReference type="RefSeq" id="WP_183977669.1">
    <property type="nucleotide sequence ID" value="NZ_JACIBY010000011.1"/>
</dbReference>
<dbReference type="GO" id="GO:0006164">
    <property type="term" value="P:purine nucleotide biosynthetic process"/>
    <property type="evidence" value="ECO:0007669"/>
    <property type="project" value="TreeGrafter"/>
</dbReference>